<dbReference type="GO" id="GO:0007021">
    <property type="term" value="P:tubulin complex assembly"/>
    <property type="evidence" value="ECO:0007669"/>
    <property type="project" value="InterPro"/>
</dbReference>
<dbReference type="GO" id="GO:0048487">
    <property type="term" value="F:beta-tubulin binding"/>
    <property type="evidence" value="ECO:0007669"/>
    <property type="project" value="InterPro"/>
</dbReference>
<gene>
    <name evidence="6" type="ORF">D9758_002666</name>
</gene>
<dbReference type="Pfam" id="PF12612">
    <property type="entry name" value="TFCD_C"/>
    <property type="match status" value="1"/>
</dbReference>
<dbReference type="EMBL" id="JAACJM010000013">
    <property type="protein sequence ID" value="KAF5369524.1"/>
    <property type="molecule type" value="Genomic_DNA"/>
</dbReference>
<dbReference type="InterPro" id="IPR033162">
    <property type="entry name" value="TBCD"/>
</dbReference>
<sequence>MEENYERKFFSTFEKYDTFVTTQKCFLQLDSIPELSLEEKTEYDALFTKLTLTLDEYQEQSYLLDPHLEELVKPVVEYLKLHVKNYASDFKPQAGVWHVSMLLYSYMKCRGYKTINLLVVVAYMRAPDSPVRQTKLWALRYIVLLWLSLICMIPFDLSQFDEGEGGQTASSIETIGKQYLANAGLEREGAALLLSRLYMRQDSLSRFIQFLEWSTVSLNGSVDLFTCIGMLHVLCEMAKSAPSTLVQSSVSDLLIICTTLGTKDIVINNTIVRKLQTKLSARIALRLLPGKQGARVKGRHLSSGQTTTEGTVEDEEADIPEEVETVLEQLFGALQDKDTLVRWSAAKGVARVAERLPMDFADQVLETVLGHFKIHLVAAAAMYDVPAIAEATWHGACLTCAEMVRRGLVAPSRLAELIDWLSKALYFDVRKGAHSVGSNVRDSGAYVLWAMARAHQPSDLAQYADELARHLVTVSLYDREVHIRRAASAAFQEFVGRTNLFPHGIDVLRKTDFYAVGIRRNAFLIAAPEVAEHTEYRTYLINHLLDVSLRHWDFNVRRLGSQSLRLICSQNISSMAVEPIGRCVVLLRSPESSDLHGGLLGLTEIAIGFQEKEAPDIVENRKQDIFRYLTLIPESVLLGPRNEIITAAACEFLANTITLEDIMLGDRCAVPNWRKIMEFGLKHRSELFGSTLTQELKRGSLVSQQSLGRTLGVIDFNSFPTCLHPSIQTLLGCVNRTSGAFRSNVEARRNCFAAMPQILGNISARISPLLGPEAVVRMFDALLEGLTDYTIDERGDVGSWVRIACIRGLTSFITILIGQADNMPNFVQYLPSERYHEALRGILKQGVERLDNVRQESGENLRKLLSISPPASVGSGEWMVHDSAFFNSLFPADDESRWNDAAWLFPKAVRILEVESYRKSVLLGIIASVASLTDSTHRPVTASLVAYVSSLPLHRNESSKYDLLSIFDDLFDHMKKNATANSVVLPVLQVFNVLLEGEAFELLQEEHEGIMRLQKLLDMVSNVVNLLSFQPVFRSSVEALPKFLEHQYPVVRVETSERLYLVLQSSPTIDGDTDEVEEVLLQIEWSSADMQTITEAAQKVIRLLKEI</sequence>
<dbReference type="Pfam" id="PF25767">
    <property type="entry name" value="ARM_TBCD_2nd"/>
    <property type="match status" value="1"/>
</dbReference>
<dbReference type="GO" id="GO:0007023">
    <property type="term" value="P:post-chaperonin tubulin folding pathway"/>
    <property type="evidence" value="ECO:0007669"/>
    <property type="project" value="InterPro"/>
</dbReference>
<keyword evidence="7" id="KW-1185">Reference proteome</keyword>
<dbReference type="PANTHER" id="PTHR12658:SF0">
    <property type="entry name" value="TUBULIN-SPECIFIC CHAPERONE D"/>
    <property type="match status" value="1"/>
</dbReference>
<feature type="domain" description="Tubulin-folding cofactor D ARM repeats" evidence="5">
    <location>
        <begin position="303"/>
        <end position="505"/>
    </location>
</feature>
<keyword evidence="1" id="KW-0143">Chaperone</keyword>
<dbReference type="Pfam" id="PF23579">
    <property type="entry name" value="ARM_TBCD"/>
    <property type="match status" value="1"/>
</dbReference>
<evidence type="ECO:0008006" key="8">
    <source>
        <dbReference type="Google" id="ProtNLM"/>
    </source>
</evidence>
<organism evidence="6 7">
    <name type="scientific">Tetrapyrgos nigripes</name>
    <dbReference type="NCBI Taxonomy" id="182062"/>
    <lineage>
        <taxon>Eukaryota</taxon>
        <taxon>Fungi</taxon>
        <taxon>Dikarya</taxon>
        <taxon>Basidiomycota</taxon>
        <taxon>Agaricomycotina</taxon>
        <taxon>Agaricomycetes</taxon>
        <taxon>Agaricomycetidae</taxon>
        <taxon>Agaricales</taxon>
        <taxon>Marasmiineae</taxon>
        <taxon>Marasmiaceae</taxon>
        <taxon>Tetrapyrgos</taxon>
    </lineage>
</organism>
<dbReference type="OrthoDB" id="1735853at2759"/>
<feature type="region of interest" description="Disordered" evidence="3">
    <location>
        <begin position="298"/>
        <end position="317"/>
    </location>
</feature>
<evidence type="ECO:0000313" key="7">
    <source>
        <dbReference type="Proteomes" id="UP000559256"/>
    </source>
</evidence>
<dbReference type="GO" id="GO:0000226">
    <property type="term" value="P:microtubule cytoskeleton organization"/>
    <property type="evidence" value="ECO:0007669"/>
    <property type="project" value="TreeGrafter"/>
</dbReference>
<reference evidence="6 7" key="1">
    <citation type="journal article" date="2020" name="ISME J.">
        <title>Uncovering the hidden diversity of litter-decomposition mechanisms in mushroom-forming fungi.</title>
        <authorList>
            <person name="Floudas D."/>
            <person name="Bentzer J."/>
            <person name="Ahren D."/>
            <person name="Johansson T."/>
            <person name="Persson P."/>
            <person name="Tunlid A."/>
        </authorList>
    </citation>
    <scope>NUCLEOTIDE SEQUENCE [LARGE SCALE GENOMIC DNA]</scope>
    <source>
        <strain evidence="6 7">CBS 291.85</strain>
    </source>
</reference>
<dbReference type="InterPro" id="IPR021133">
    <property type="entry name" value="HEAT_type_2"/>
</dbReference>
<dbReference type="InterPro" id="IPR058033">
    <property type="entry name" value="ARM_TBCD_2nd"/>
</dbReference>
<feature type="repeat" description="HEAT" evidence="2">
    <location>
        <begin position="326"/>
        <end position="363"/>
    </location>
</feature>
<evidence type="ECO:0000259" key="5">
    <source>
        <dbReference type="Pfam" id="PF25767"/>
    </source>
</evidence>
<dbReference type="SUPFAM" id="SSF48371">
    <property type="entry name" value="ARM repeat"/>
    <property type="match status" value="1"/>
</dbReference>
<evidence type="ECO:0000256" key="2">
    <source>
        <dbReference type="PROSITE-ProRule" id="PRU00103"/>
    </source>
</evidence>
<dbReference type="PANTHER" id="PTHR12658">
    <property type="entry name" value="BETA-TUBULIN COFACTOR D"/>
    <property type="match status" value="1"/>
</dbReference>
<dbReference type="AlphaFoldDB" id="A0A8H5GR81"/>
<evidence type="ECO:0000256" key="1">
    <source>
        <dbReference type="ARBA" id="ARBA00023186"/>
    </source>
</evidence>
<feature type="domain" description="Tubulin-folding cofactor D C-terminal" evidence="4">
    <location>
        <begin position="836"/>
        <end position="1022"/>
    </location>
</feature>
<dbReference type="InterPro" id="IPR022577">
    <property type="entry name" value="TBCD_C"/>
</dbReference>
<dbReference type="Gene3D" id="1.25.10.10">
    <property type="entry name" value="Leucine-rich Repeat Variant"/>
    <property type="match status" value="1"/>
</dbReference>
<evidence type="ECO:0000259" key="4">
    <source>
        <dbReference type="Pfam" id="PF12612"/>
    </source>
</evidence>
<accession>A0A8H5GR81</accession>
<evidence type="ECO:0000256" key="3">
    <source>
        <dbReference type="SAM" id="MobiDB-lite"/>
    </source>
</evidence>
<name>A0A8H5GR81_9AGAR</name>
<protein>
    <recommendedName>
        <fullName evidence="8">Tubulin-specific chaperone D</fullName>
    </recommendedName>
</protein>
<dbReference type="InterPro" id="IPR016024">
    <property type="entry name" value="ARM-type_fold"/>
</dbReference>
<comment type="caution">
    <text evidence="6">The sequence shown here is derived from an EMBL/GenBank/DDBJ whole genome shotgun (WGS) entry which is preliminary data.</text>
</comment>
<evidence type="ECO:0000313" key="6">
    <source>
        <dbReference type="EMBL" id="KAF5369524.1"/>
    </source>
</evidence>
<dbReference type="PROSITE" id="PS50077">
    <property type="entry name" value="HEAT_REPEAT"/>
    <property type="match status" value="1"/>
</dbReference>
<proteinExistence type="predicted"/>
<dbReference type="InterPro" id="IPR011989">
    <property type="entry name" value="ARM-like"/>
</dbReference>
<dbReference type="GO" id="GO:0005096">
    <property type="term" value="F:GTPase activator activity"/>
    <property type="evidence" value="ECO:0007669"/>
    <property type="project" value="InterPro"/>
</dbReference>
<dbReference type="Proteomes" id="UP000559256">
    <property type="component" value="Unassembled WGS sequence"/>
</dbReference>